<keyword evidence="3 4" id="KW-0342">GTP-binding</keyword>
<proteinExistence type="inferred from homology"/>
<dbReference type="HAMAP" id="MF_00636">
    <property type="entry name" value="RapZ_like"/>
    <property type="match status" value="1"/>
</dbReference>
<dbReference type="AlphaFoldDB" id="A0A845L198"/>
<dbReference type="PIRSF" id="PIRSF005052">
    <property type="entry name" value="P-loopkin"/>
    <property type="match status" value="1"/>
</dbReference>
<dbReference type="InterPro" id="IPR027417">
    <property type="entry name" value="P-loop_NTPase"/>
</dbReference>
<dbReference type="PANTHER" id="PTHR30448">
    <property type="entry name" value="RNASE ADAPTER PROTEIN RAPZ"/>
    <property type="match status" value="1"/>
</dbReference>
<feature type="domain" description="RapZ-like N-terminal" evidence="5">
    <location>
        <begin position="10"/>
        <end position="165"/>
    </location>
</feature>
<name>A0A845L198_9FIRM</name>
<evidence type="ECO:0000256" key="4">
    <source>
        <dbReference type="HAMAP-Rule" id="MF_00636"/>
    </source>
</evidence>
<comment type="caution">
    <text evidence="7">The sequence shown here is derived from an EMBL/GenBank/DDBJ whole genome shotgun (WGS) entry which is preliminary data.</text>
</comment>
<feature type="binding site" evidence="4">
    <location>
        <begin position="17"/>
        <end position="24"/>
    </location>
    <ligand>
        <name>ATP</name>
        <dbReference type="ChEBI" id="CHEBI:30616"/>
    </ligand>
</feature>
<dbReference type="Proteomes" id="UP000463470">
    <property type="component" value="Unassembled WGS sequence"/>
</dbReference>
<sequence>MEKGSEKPAIQMVIITGLSGAGKSQAIRALEDLGFFCVDNLPPNLLPKFGELIVHSKGKIAKIALVIDIRGGEFFDSLSDGLHQLGAQGIQCEILFLEASDEALIRRYKESRRRHPLSGDARIFDSIKLERQMLADLRGRADKVIDTSDLSAQQLKNQVFELFGKDARHSQLRITIISFGYKYGTPRDADLLMDVRFLPNPFYEPTLRHLTGNDEPVQEYVLSSPTTKVFMRKYYSLLRFLLPHYTKEGKSHLVVGIGCTGGKHRSVTLANRLAAALADEDYAITVKHRDIDKDRGGGEGT</sequence>
<dbReference type="PANTHER" id="PTHR30448:SF0">
    <property type="entry name" value="RNASE ADAPTER PROTEIN RAPZ"/>
    <property type="match status" value="1"/>
</dbReference>
<feature type="binding site" evidence="4">
    <location>
        <begin position="68"/>
        <end position="71"/>
    </location>
    <ligand>
        <name>GTP</name>
        <dbReference type="ChEBI" id="CHEBI:37565"/>
    </ligand>
</feature>
<accession>A0A845L198</accession>
<keyword evidence="1 4" id="KW-0547">Nucleotide-binding</keyword>
<evidence type="ECO:0000313" key="7">
    <source>
        <dbReference type="EMBL" id="MZP29386.1"/>
    </source>
</evidence>
<dbReference type="Pfam" id="PF22740">
    <property type="entry name" value="PapZ_C"/>
    <property type="match status" value="1"/>
</dbReference>
<dbReference type="Pfam" id="PF03668">
    <property type="entry name" value="RapZ-like_N"/>
    <property type="match status" value="1"/>
</dbReference>
<dbReference type="InterPro" id="IPR005337">
    <property type="entry name" value="RapZ-like"/>
</dbReference>
<keyword evidence="2 4" id="KW-0067">ATP-binding</keyword>
<dbReference type="OrthoDB" id="9784461at2"/>
<keyword evidence="8" id="KW-1185">Reference proteome</keyword>
<dbReference type="SUPFAM" id="SSF52540">
    <property type="entry name" value="P-loop containing nucleoside triphosphate hydrolases"/>
    <property type="match status" value="1"/>
</dbReference>
<feature type="domain" description="RapZ C-terminal" evidence="6">
    <location>
        <begin position="173"/>
        <end position="292"/>
    </location>
</feature>
<dbReference type="GO" id="GO:0005525">
    <property type="term" value="F:GTP binding"/>
    <property type="evidence" value="ECO:0007669"/>
    <property type="project" value="UniProtKB-UniRule"/>
</dbReference>
<dbReference type="RefSeq" id="WP_161256739.1">
    <property type="nucleotide sequence ID" value="NZ_WXEY01000005.1"/>
</dbReference>
<evidence type="ECO:0000259" key="5">
    <source>
        <dbReference type="Pfam" id="PF03668"/>
    </source>
</evidence>
<evidence type="ECO:0000259" key="6">
    <source>
        <dbReference type="Pfam" id="PF22740"/>
    </source>
</evidence>
<dbReference type="GO" id="GO:0005524">
    <property type="term" value="F:ATP binding"/>
    <property type="evidence" value="ECO:0007669"/>
    <property type="project" value="UniProtKB-UniRule"/>
</dbReference>
<evidence type="ECO:0000256" key="2">
    <source>
        <dbReference type="ARBA" id="ARBA00022840"/>
    </source>
</evidence>
<dbReference type="EMBL" id="WXEY01000005">
    <property type="protein sequence ID" value="MZP29386.1"/>
    <property type="molecule type" value="Genomic_DNA"/>
</dbReference>
<dbReference type="NCBIfam" id="NF003828">
    <property type="entry name" value="PRK05416.1"/>
    <property type="match status" value="1"/>
</dbReference>
<dbReference type="InterPro" id="IPR053931">
    <property type="entry name" value="RapZ_C"/>
</dbReference>
<dbReference type="InterPro" id="IPR053930">
    <property type="entry name" value="RapZ-like_N"/>
</dbReference>
<protein>
    <submittedName>
        <fullName evidence="7">RNase adapter RapZ</fullName>
    </submittedName>
</protein>
<organism evidence="7 8">
    <name type="scientific">Heliomicrobium undosum</name>
    <dbReference type="NCBI Taxonomy" id="121734"/>
    <lineage>
        <taxon>Bacteria</taxon>
        <taxon>Bacillati</taxon>
        <taxon>Bacillota</taxon>
        <taxon>Clostridia</taxon>
        <taxon>Eubacteriales</taxon>
        <taxon>Heliobacteriaceae</taxon>
        <taxon>Heliomicrobium</taxon>
    </lineage>
</organism>
<evidence type="ECO:0000313" key="8">
    <source>
        <dbReference type="Proteomes" id="UP000463470"/>
    </source>
</evidence>
<dbReference type="Gene3D" id="3.40.50.300">
    <property type="entry name" value="P-loop containing nucleotide triphosphate hydrolases"/>
    <property type="match status" value="1"/>
</dbReference>
<gene>
    <name evidence="7" type="primary">rapZ</name>
    <name evidence="7" type="ORF">GTO91_06670</name>
</gene>
<reference evidence="7 8" key="1">
    <citation type="submission" date="2020-01" db="EMBL/GenBank/DDBJ databases">
        <title>Whole-genome sequence of Heliobacterium undosum DSM 13378.</title>
        <authorList>
            <person name="Kyndt J.A."/>
            <person name="Meyer T.E."/>
        </authorList>
    </citation>
    <scope>NUCLEOTIDE SEQUENCE [LARGE SCALE GENOMIC DNA]</scope>
    <source>
        <strain evidence="7 8">DSM 13378</strain>
    </source>
</reference>
<evidence type="ECO:0000256" key="1">
    <source>
        <dbReference type="ARBA" id="ARBA00022741"/>
    </source>
</evidence>
<evidence type="ECO:0000256" key="3">
    <source>
        <dbReference type="ARBA" id="ARBA00023134"/>
    </source>
</evidence>